<feature type="transmembrane region" description="Helical" evidence="5">
    <location>
        <begin position="7"/>
        <end position="33"/>
    </location>
</feature>
<keyword evidence="3 5" id="KW-1133">Transmembrane helix</keyword>
<evidence type="ECO:0000256" key="1">
    <source>
        <dbReference type="ARBA" id="ARBA00004141"/>
    </source>
</evidence>
<feature type="transmembrane region" description="Helical" evidence="5">
    <location>
        <begin position="75"/>
        <end position="93"/>
    </location>
</feature>
<keyword evidence="2 5" id="KW-0812">Transmembrane</keyword>
<sequence length="173" mass="19189">MYTPTAYFLAHVSAGLVIFCFYPVFTALISYWFFGFAPATWSGMLDWMFCLALPSVTGSLWGFSFGSFFQSEMTAFQVNLIFILMFNLGAGHTTNLGSGANLFARFIASVSPVRYGTEMLMYRVLKGSVAEQYLLNQLGYTNGDAKCILALAIFAAFCLAMGWINLVRTNRAE</sequence>
<keyword evidence="4 5" id="KW-0472">Membrane</keyword>
<dbReference type="GO" id="GO:0016020">
    <property type="term" value="C:membrane"/>
    <property type="evidence" value="ECO:0007669"/>
    <property type="project" value="UniProtKB-SubCell"/>
</dbReference>
<proteinExistence type="predicted"/>
<comment type="subcellular location">
    <subcellularLocation>
        <location evidence="1">Membrane</location>
        <topology evidence="1">Multi-pass membrane protein</topology>
    </subcellularLocation>
</comment>
<dbReference type="GO" id="GO:0140359">
    <property type="term" value="F:ABC-type transporter activity"/>
    <property type="evidence" value="ECO:0007669"/>
    <property type="project" value="InterPro"/>
</dbReference>
<organism evidence="7">
    <name type="scientific">Favella ehrenbergii</name>
    <dbReference type="NCBI Taxonomy" id="182087"/>
    <lineage>
        <taxon>Eukaryota</taxon>
        <taxon>Sar</taxon>
        <taxon>Alveolata</taxon>
        <taxon>Ciliophora</taxon>
        <taxon>Intramacronucleata</taxon>
        <taxon>Spirotrichea</taxon>
        <taxon>Choreotrichia</taxon>
        <taxon>Tintinnida</taxon>
        <taxon>Xystonellidae</taxon>
        <taxon>Favella</taxon>
    </lineage>
</organism>
<dbReference type="EMBL" id="HBIE01023523">
    <property type="protein sequence ID" value="CAE0312231.1"/>
    <property type="molecule type" value="Transcribed_RNA"/>
</dbReference>
<evidence type="ECO:0000256" key="2">
    <source>
        <dbReference type="ARBA" id="ARBA00022692"/>
    </source>
</evidence>
<evidence type="ECO:0000259" key="6">
    <source>
        <dbReference type="Pfam" id="PF01061"/>
    </source>
</evidence>
<dbReference type="Pfam" id="PF01061">
    <property type="entry name" value="ABC2_membrane"/>
    <property type="match status" value="1"/>
</dbReference>
<dbReference type="InterPro" id="IPR013525">
    <property type="entry name" value="ABC2_TM"/>
</dbReference>
<evidence type="ECO:0000256" key="3">
    <source>
        <dbReference type="ARBA" id="ARBA00022989"/>
    </source>
</evidence>
<dbReference type="AlphaFoldDB" id="A0A7S3I3S8"/>
<reference evidence="7" key="1">
    <citation type="submission" date="2021-01" db="EMBL/GenBank/DDBJ databases">
        <authorList>
            <person name="Corre E."/>
            <person name="Pelletier E."/>
            <person name="Niang G."/>
            <person name="Scheremetjew M."/>
            <person name="Finn R."/>
            <person name="Kale V."/>
            <person name="Holt S."/>
            <person name="Cochrane G."/>
            <person name="Meng A."/>
            <person name="Brown T."/>
            <person name="Cohen L."/>
        </authorList>
    </citation>
    <scope>NUCLEOTIDE SEQUENCE</scope>
    <source>
        <strain evidence="7">Fehren 1</strain>
    </source>
</reference>
<feature type="transmembrane region" description="Helical" evidence="5">
    <location>
        <begin position="148"/>
        <end position="167"/>
    </location>
</feature>
<evidence type="ECO:0000256" key="4">
    <source>
        <dbReference type="ARBA" id="ARBA00023136"/>
    </source>
</evidence>
<evidence type="ECO:0000256" key="5">
    <source>
        <dbReference type="SAM" id="Phobius"/>
    </source>
</evidence>
<gene>
    <name evidence="7" type="ORF">FEHR0123_LOCUS7152</name>
</gene>
<feature type="domain" description="ABC-2 type transporter transmembrane" evidence="6">
    <location>
        <begin position="1"/>
        <end position="122"/>
    </location>
</feature>
<accession>A0A7S3I3S8</accession>
<feature type="transmembrane region" description="Helical" evidence="5">
    <location>
        <begin position="45"/>
        <end position="63"/>
    </location>
</feature>
<protein>
    <recommendedName>
        <fullName evidence="6">ABC-2 type transporter transmembrane domain-containing protein</fullName>
    </recommendedName>
</protein>
<name>A0A7S3I3S8_9SPIT</name>
<evidence type="ECO:0000313" key="7">
    <source>
        <dbReference type="EMBL" id="CAE0312231.1"/>
    </source>
</evidence>